<reference evidence="2 3" key="1">
    <citation type="journal article" date="2016" name="Nat. Commun.">
        <title>Thousands of microbial genomes shed light on interconnected biogeochemical processes in an aquifer system.</title>
        <authorList>
            <person name="Anantharaman K."/>
            <person name="Brown C.T."/>
            <person name="Hug L.A."/>
            <person name="Sharon I."/>
            <person name="Castelle C.J."/>
            <person name="Probst A.J."/>
            <person name="Thomas B.C."/>
            <person name="Singh A."/>
            <person name="Wilkins M.J."/>
            <person name="Karaoz U."/>
            <person name="Brodie E.L."/>
            <person name="Williams K.H."/>
            <person name="Hubbard S.S."/>
            <person name="Banfield J.F."/>
        </authorList>
    </citation>
    <scope>NUCLEOTIDE SEQUENCE [LARGE SCALE GENOMIC DNA]</scope>
</reference>
<protein>
    <submittedName>
        <fullName evidence="2">Uncharacterized protein</fullName>
    </submittedName>
</protein>
<organism evidence="2 3">
    <name type="scientific">Candidatus Uhrbacteria bacterium RIFCSPLOWO2_02_FULL_48_18</name>
    <dbReference type="NCBI Taxonomy" id="1802408"/>
    <lineage>
        <taxon>Bacteria</taxon>
        <taxon>Candidatus Uhriibacteriota</taxon>
    </lineage>
</organism>
<feature type="region of interest" description="Disordered" evidence="1">
    <location>
        <begin position="1"/>
        <end position="76"/>
    </location>
</feature>
<gene>
    <name evidence="2" type="ORF">A3I41_03875</name>
</gene>
<feature type="compositionally biased region" description="Basic and acidic residues" evidence="1">
    <location>
        <begin position="20"/>
        <end position="42"/>
    </location>
</feature>
<name>A0A1F7VAJ7_9BACT</name>
<proteinExistence type="predicted"/>
<accession>A0A1F7VAJ7</accession>
<sequence length="76" mass="8849">MGRNEWQPHLPVPDLPTEPPPDRYPKKKAPELEDGPTDDKKKTNQKRGYVINGSDPREDDRFDNKIDNKIKGDYDM</sequence>
<dbReference type="AlphaFoldDB" id="A0A1F7VAJ7"/>
<evidence type="ECO:0000313" key="2">
    <source>
        <dbReference type="EMBL" id="OGL87057.1"/>
    </source>
</evidence>
<feature type="compositionally biased region" description="Basic and acidic residues" evidence="1">
    <location>
        <begin position="55"/>
        <end position="76"/>
    </location>
</feature>
<evidence type="ECO:0000256" key="1">
    <source>
        <dbReference type="SAM" id="MobiDB-lite"/>
    </source>
</evidence>
<dbReference type="Proteomes" id="UP000176593">
    <property type="component" value="Unassembled WGS sequence"/>
</dbReference>
<feature type="compositionally biased region" description="Pro residues" evidence="1">
    <location>
        <begin position="10"/>
        <end position="19"/>
    </location>
</feature>
<comment type="caution">
    <text evidence="2">The sequence shown here is derived from an EMBL/GenBank/DDBJ whole genome shotgun (WGS) entry which is preliminary data.</text>
</comment>
<dbReference type="EMBL" id="MGEQ01000003">
    <property type="protein sequence ID" value="OGL87057.1"/>
    <property type="molecule type" value="Genomic_DNA"/>
</dbReference>
<evidence type="ECO:0000313" key="3">
    <source>
        <dbReference type="Proteomes" id="UP000176593"/>
    </source>
</evidence>